<keyword evidence="9 12" id="KW-0811">Translocation</keyword>
<comment type="function">
    <text evidence="11 12">Involved in protein export. Participates in an early event of protein translocation.</text>
</comment>
<feature type="region of interest" description="Disordered" evidence="13">
    <location>
        <begin position="82"/>
        <end position="114"/>
    </location>
</feature>
<name>A0A937DLD4_9HYPH</name>
<evidence type="ECO:0000256" key="6">
    <source>
        <dbReference type="ARBA" id="ARBA00022692"/>
    </source>
</evidence>
<dbReference type="Pfam" id="PF03840">
    <property type="entry name" value="SecG"/>
    <property type="match status" value="1"/>
</dbReference>
<dbReference type="GO" id="GO:0009306">
    <property type="term" value="P:protein secretion"/>
    <property type="evidence" value="ECO:0007669"/>
    <property type="project" value="UniProtKB-UniRule"/>
</dbReference>
<evidence type="ECO:0000256" key="1">
    <source>
        <dbReference type="ARBA" id="ARBA00004651"/>
    </source>
</evidence>
<keyword evidence="4 12" id="KW-0813">Transport</keyword>
<evidence type="ECO:0000256" key="13">
    <source>
        <dbReference type="SAM" id="MobiDB-lite"/>
    </source>
</evidence>
<reference evidence="14" key="1">
    <citation type="submission" date="2019-02" db="EMBL/GenBank/DDBJ databases">
        <title>A novel Candidatus Liberibacter species associated with the New Zealand native fuchsia psyllid, Ctenarytaina fuchsiae.</title>
        <authorList>
            <person name="Thompson S.M."/>
            <person name="Jorgensen N."/>
            <person name="David C."/>
            <person name="Bulman S.R."/>
            <person name="Smith G.R."/>
        </authorList>
    </citation>
    <scope>NUCLEOTIDE SEQUENCE</scope>
    <source>
        <strain evidence="14">Oxford</strain>
    </source>
</reference>
<evidence type="ECO:0000256" key="10">
    <source>
        <dbReference type="ARBA" id="ARBA00023136"/>
    </source>
</evidence>
<gene>
    <name evidence="14" type="primary">secG</name>
    <name evidence="14" type="ORF">EU981_03445</name>
</gene>
<evidence type="ECO:0000256" key="7">
    <source>
        <dbReference type="ARBA" id="ARBA00022927"/>
    </source>
</evidence>
<evidence type="ECO:0000256" key="8">
    <source>
        <dbReference type="ARBA" id="ARBA00022989"/>
    </source>
</evidence>
<keyword evidence="6 12" id="KW-0812">Transmembrane</keyword>
<dbReference type="Proteomes" id="UP000736856">
    <property type="component" value="Unassembled WGS sequence"/>
</dbReference>
<sequence>MHVFLVFIHLLVVFMLVCLILLQSSDGNAFGASSNFMSTRGSANPLARITAILACLFFVTCMALGIVSRYTSMNRKEELRQAMADSTIKTDNSSSIRSSSKSQKKSSRPSPAAK</sequence>
<feature type="transmembrane region" description="Helical" evidence="12">
    <location>
        <begin position="47"/>
        <end position="67"/>
    </location>
</feature>
<evidence type="ECO:0000256" key="12">
    <source>
        <dbReference type="RuleBase" id="RU365087"/>
    </source>
</evidence>
<comment type="similarity">
    <text evidence="2 12">Belongs to the SecG family.</text>
</comment>
<dbReference type="AlphaFoldDB" id="A0A937DLD4"/>
<proteinExistence type="inferred from homology"/>
<comment type="caution">
    <text evidence="12">Lacks conserved residue(s) required for the propagation of feature annotation.</text>
</comment>
<evidence type="ECO:0000256" key="3">
    <source>
        <dbReference type="ARBA" id="ARBA00017876"/>
    </source>
</evidence>
<dbReference type="GO" id="GO:0043952">
    <property type="term" value="P:protein transport by the Sec complex"/>
    <property type="evidence" value="ECO:0007669"/>
    <property type="project" value="TreeGrafter"/>
</dbReference>
<dbReference type="NCBIfam" id="TIGR00810">
    <property type="entry name" value="secG"/>
    <property type="match status" value="1"/>
</dbReference>
<dbReference type="PANTHER" id="PTHR34182">
    <property type="entry name" value="PROTEIN-EXPORT MEMBRANE PROTEIN SECG"/>
    <property type="match status" value="1"/>
</dbReference>
<keyword evidence="5 12" id="KW-1003">Cell membrane</keyword>
<evidence type="ECO:0000256" key="4">
    <source>
        <dbReference type="ARBA" id="ARBA00022448"/>
    </source>
</evidence>
<evidence type="ECO:0000313" key="14">
    <source>
        <dbReference type="EMBL" id="MBL0849118.1"/>
    </source>
</evidence>
<keyword evidence="7 12" id="KW-0653">Protein transport</keyword>
<evidence type="ECO:0000256" key="11">
    <source>
        <dbReference type="ARBA" id="ARBA00025182"/>
    </source>
</evidence>
<dbReference type="GO" id="GO:0005886">
    <property type="term" value="C:plasma membrane"/>
    <property type="evidence" value="ECO:0007669"/>
    <property type="project" value="UniProtKB-SubCell"/>
</dbReference>
<evidence type="ECO:0000256" key="9">
    <source>
        <dbReference type="ARBA" id="ARBA00023010"/>
    </source>
</evidence>
<dbReference type="EMBL" id="SEOL01000006">
    <property type="protein sequence ID" value="MBL0849118.1"/>
    <property type="molecule type" value="Genomic_DNA"/>
</dbReference>
<keyword evidence="10 12" id="KW-0472">Membrane</keyword>
<accession>A0A937DLD4</accession>
<keyword evidence="8 12" id="KW-1133">Transmembrane helix</keyword>
<evidence type="ECO:0000256" key="2">
    <source>
        <dbReference type="ARBA" id="ARBA00008445"/>
    </source>
</evidence>
<dbReference type="PANTHER" id="PTHR34182:SF1">
    <property type="entry name" value="PROTEIN-EXPORT MEMBRANE PROTEIN SECG"/>
    <property type="match status" value="1"/>
</dbReference>
<dbReference type="GO" id="GO:0065002">
    <property type="term" value="P:intracellular protein transmembrane transport"/>
    <property type="evidence" value="ECO:0007669"/>
    <property type="project" value="TreeGrafter"/>
</dbReference>
<dbReference type="GO" id="GO:0015450">
    <property type="term" value="F:protein-transporting ATPase activity"/>
    <property type="evidence" value="ECO:0007669"/>
    <property type="project" value="UniProtKB-UniRule"/>
</dbReference>
<evidence type="ECO:0000313" key="15">
    <source>
        <dbReference type="Proteomes" id="UP000736856"/>
    </source>
</evidence>
<evidence type="ECO:0000256" key="5">
    <source>
        <dbReference type="ARBA" id="ARBA00022475"/>
    </source>
</evidence>
<comment type="caution">
    <text evidence="14">The sequence shown here is derived from an EMBL/GenBank/DDBJ whole genome shotgun (WGS) entry which is preliminary data.</text>
</comment>
<dbReference type="InterPro" id="IPR004692">
    <property type="entry name" value="SecG"/>
</dbReference>
<protein>
    <recommendedName>
        <fullName evidence="3 12">Protein-export membrane protein SecG</fullName>
    </recommendedName>
</protein>
<organism evidence="14 15">
    <name type="scientific">Candidatus Liberibacter ctenarytainae</name>
    <dbReference type="NCBI Taxonomy" id="2020335"/>
    <lineage>
        <taxon>Bacteria</taxon>
        <taxon>Pseudomonadati</taxon>
        <taxon>Pseudomonadota</taxon>
        <taxon>Alphaproteobacteria</taxon>
        <taxon>Hyphomicrobiales</taxon>
        <taxon>Rhizobiaceae</taxon>
        <taxon>Liberibacter</taxon>
    </lineage>
</organism>
<comment type="subcellular location">
    <subcellularLocation>
        <location evidence="1 12">Cell membrane</location>
        <topology evidence="1 12">Multi-pass membrane protein</topology>
    </subcellularLocation>
</comment>